<evidence type="ECO:0000313" key="2">
    <source>
        <dbReference type="Proteomes" id="UP000826656"/>
    </source>
</evidence>
<dbReference type="InterPro" id="IPR035897">
    <property type="entry name" value="Toll_tir_struct_dom_sf"/>
</dbReference>
<protein>
    <submittedName>
        <fullName evidence="1">Uncharacterized protein</fullName>
    </submittedName>
</protein>
<comment type="caution">
    <text evidence="1">The sequence shown here is derived from an EMBL/GenBank/DDBJ whole genome shotgun (WGS) entry which is preliminary data.</text>
</comment>
<name>A0ABQ7UL88_SOLTU</name>
<proteinExistence type="predicted"/>
<reference evidence="1 2" key="1">
    <citation type="journal article" date="2021" name="bioRxiv">
        <title>Chromosome-scale and haplotype-resolved genome assembly of a tetraploid potato cultivar.</title>
        <authorList>
            <person name="Sun H."/>
            <person name="Jiao W.-B."/>
            <person name="Krause K."/>
            <person name="Campoy J.A."/>
            <person name="Goel M."/>
            <person name="Folz-Donahue K."/>
            <person name="Kukat C."/>
            <person name="Huettel B."/>
            <person name="Schneeberger K."/>
        </authorList>
    </citation>
    <scope>NUCLEOTIDE SEQUENCE [LARGE SCALE GENOMIC DNA]</scope>
    <source>
        <strain evidence="1">SolTubOtavaFocal</strain>
        <tissue evidence="1">Leaves</tissue>
    </source>
</reference>
<sequence length="91" mass="9683">MDCVEKKGQEAIPIFHNVDPSDLRMQSNSVSVALAKHEANLKGSDLAPSRVLSIISIRCIMGCNCKAVVSEVGEASAYYTNQNGGWGLSNG</sequence>
<keyword evidence="2" id="KW-1185">Reference proteome</keyword>
<dbReference type="EMBL" id="JAIVGD010000019">
    <property type="protein sequence ID" value="KAH0749275.1"/>
    <property type="molecule type" value="Genomic_DNA"/>
</dbReference>
<dbReference type="Proteomes" id="UP000826656">
    <property type="component" value="Unassembled WGS sequence"/>
</dbReference>
<dbReference type="Gene3D" id="3.40.50.10140">
    <property type="entry name" value="Toll/interleukin-1 receptor homology (TIR) domain"/>
    <property type="match status" value="1"/>
</dbReference>
<gene>
    <name evidence="1" type="ORF">KY290_028507</name>
</gene>
<accession>A0ABQ7UL88</accession>
<organism evidence="1 2">
    <name type="scientific">Solanum tuberosum</name>
    <name type="common">Potato</name>
    <dbReference type="NCBI Taxonomy" id="4113"/>
    <lineage>
        <taxon>Eukaryota</taxon>
        <taxon>Viridiplantae</taxon>
        <taxon>Streptophyta</taxon>
        <taxon>Embryophyta</taxon>
        <taxon>Tracheophyta</taxon>
        <taxon>Spermatophyta</taxon>
        <taxon>Magnoliopsida</taxon>
        <taxon>eudicotyledons</taxon>
        <taxon>Gunneridae</taxon>
        <taxon>Pentapetalae</taxon>
        <taxon>asterids</taxon>
        <taxon>lamiids</taxon>
        <taxon>Solanales</taxon>
        <taxon>Solanaceae</taxon>
        <taxon>Solanoideae</taxon>
        <taxon>Solaneae</taxon>
        <taxon>Solanum</taxon>
    </lineage>
</organism>
<evidence type="ECO:0000313" key="1">
    <source>
        <dbReference type="EMBL" id="KAH0749275.1"/>
    </source>
</evidence>